<accession>A0A517XMU0</accession>
<dbReference type="GO" id="GO:0009055">
    <property type="term" value="F:electron transfer activity"/>
    <property type="evidence" value="ECO:0007669"/>
    <property type="project" value="InterPro"/>
</dbReference>
<reference evidence="6 7" key="1">
    <citation type="submission" date="2019-02" db="EMBL/GenBank/DDBJ databases">
        <title>Deep-cultivation of Planctomycetes and their phenomic and genomic characterization uncovers novel biology.</title>
        <authorList>
            <person name="Wiegand S."/>
            <person name="Jogler M."/>
            <person name="Boedeker C."/>
            <person name="Pinto D."/>
            <person name="Vollmers J."/>
            <person name="Rivas-Marin E."/>
            <person name="Kohn T."/>
            <person name="Peeters S.H."/>
            <person name="Heuer A."/>
            <person name="Rast P."/>
            <person name="Oberbeckmann S."/>
            <person name="Bunk B."/>
            <person name="Jeske O."/>
            <person name="Meyerdierks A."/>
            <person name="Storesund J.E."/>
            <person name="Kallscheuer N."/>
            <person name="Luecker S."/>
            <person name="Lage O.M."/>
            <person name="Pohl T."/>
            <person name="Merkel B.J."/>
            <person name="Hornburger P."/>
            <person name="Mueller R.-W."/>
            <person name="Bruemmer F."/>
            <person name="Labrenz M."/>
            <person name="Spormann A.M."/>
            <person name="Op den Camp H."/>
            <person name="Overmann J."/>
            <person name="Amann R."/>
            <person name="Jetten M.S.M."/>
            <person name="Mascher T."/>
            <person name="Medema M.H."/>
            <person name="Devos D.P."/>
            <person name="Kaster A.-K."/>
            <person name="Ovreas L."/>
            <person name="Rohde M."/>
            <person name="Galperin M.Y."/>
            <person name="Jogler C."/>
        </authorList>
    </citation>
    <scope>NUCLEOTIDE SEQUENCE [LARGE SCALE GENOMIC DNA]</scope>
    <source>
        <strain evidence="6 7">ETA_A1</strain>
    </source>
</reference>
<dbReference type="InterPro" id="IPR036909">
    <property type="entry name" value="Cyt_c-like_dom_sf"/>
</dbReference>
<dbReference type="Pfam" id="PF07626">
    <property type="entry name" value="PSD3"/>
    <property type="match status" value="1"/>
</dbReference>
<dbReference type="InterPro" id="IPR009056">
    <property type="entry name" value="Cyt_c-like_dom"/>
</dbReference>
<evidence type="ECO:0000313" key="6">
    <source>
        <dbReference type="EMBL" id="QDU18829.1"/>
    </source>
</evidence>
<dbReference type="EMBL" id="CP036273">
    <property type="protein sequence ID" value="QDU18829.1"/>
    <property type="molecule type" value="Genomic_DNA"/>
</dbReference>
<dbReference type="Pfam" id="PF07637">
    <property type="entry name" value="PSD5"/>
    <property type="match status" value="1"/>
</dbReference>
<proteinExistence type="predicted"/>
<dbReference type="InterPro" id="IPR013043">
    <property type="entry name" value="DUF1595"/>
</dbReference>
<keyword evidence="7" id="KW-1185">Reference proteome</keyword>
<dbReference type="Pfam" id="PF07635">
    <property type="entry name" value="PSCyt1"/>
    <property type="match status" value="1"/>
</dbReference>
<dbReference type="PROSITE" id="PS51007">
    <property type="entry name" value="CYTC"/>
    <property type="match status" value="1"/>
</dbReference>
<dbReference type="InterPro" id="IPR011478">
    <property type="entry name" value="DUF1585"/>
</dbReference>
<dbReference type="InterPro" id="IPR013039">
    <property type="entry name" value="DUF1588"/>
</dbReference>
<dbReference type="GO" id="GO:0046872">
    <property type="term" value="F:metal ion binding"/>
    <property type="evidence" value="ECO:0007669"/>
    <property type="project" value="UniProtKB-KW"/>
</dbReference>
<feature type="domain" description="Cytochrome c" evidence="5">
    <location>
        <begin position="45"/>
        <end position="125"/>
    </location>
</feature>
<evidence type="ECO:0000259" key="5">
    <source>
        <dbReference type="PROSITE" id="PS51007"/>
    </source>
</evidence>
<evidence type="ECO:0000256" key="1">
    <source>
        <dbReference type="ARBA" id="ARBA00022617"/>
    </source>
</evidence>
<dbReference type="Pfam" id="PF07631">
    <property type="entry name" value="PSD4"/>
    <property type="match status" value="1"/>
</dbReference>
<evidence type="ECO:0000256" key="3">
    <source>
        <dbReference type="ARBA" id="ARBA00023004"/>
    </source>
</evidence>
<dbReference type="InterPro" id="IPR013042">
    <property type="entry name" value="DUF1592"/>
</dbReference>
<keyword evidence="2 4" id="KW-0479">Metal-binding</keyword>
<dbReference type="InterPro" id="IPR011429">
    <property type="entry name" value="Cyt_c_Planctomycete-type"/>
</dbReference>
<dbReference type="SUPFAM" id="SSF46626">
    <property type="entry name" value="Cytochrome c"/>
    <property type="match status" value="1"/>
</dbReference>
<dbReference type="InterPro" id="IPR013036">
    <property type="entry name" value="DUF1587"/>
</dbReference>
<dbReference type="AlphaFoldDB" id="A0A517XMU0"/>
<organism evidence="6 7">
    <name type="scientific">Urbifossiella limnaea</name>
    <dbReference type="NCBI Taxonomy" id="2528023"/>
    <lineage>
        <taxon>Bacteria</taxon>
        <taxon>Pseudomonadati</taxon>
        <taxon>Planctomycetota</taxon>
        <taxon>Planctomycetia</taxon>
        <taxon>Gemmatales</taxon>
        <taxon>Gemmataceae</taxon>
        <taxon>Urbifossiella</taxon>
    </lineage>
</organism>
<dbReference type="Gene3D" id="1.10.760.10">
    <property type="entry name" value="Cytochrome c-like domain"/>
    <property type="match status" value="1"/>
</dbReference>
<dbReference type="KEGG" id="uli:ETAA1_07250"/>
<evidence type="ECO:0000256" key="4">
    <source>
        <dbReference type="PROSITE-ProRule" id="PRU00433"/>
    </source>
</evidence>
<protein>
    <submittedName>
        <fullName evidence="6">Planctomycete cytochrome C</fullName>
    </submittedName>
</protein>
<sequence>MPATLSPPCRTNRRGRGGRYPLMLALVAGLGLQGQGASGPADPASKVGPAAPLFAQHCQACHTGDKAKGQFRLDSLTSDFSDKANRERWAAVLEQVESGAMPPKGKARPAEKDVAALVGWVNGRASAAQAVQGRVPLRRLNRAEYQNTVRDLLGVDLDLTDLLPPDAAANGFDNAAEALHVSSFLMEQYLEAADKVLDAAVANGPRPWLLKKRYDIKDEKSVRPTGSVYRHLEDSVAIFGSWVSANIQVTLWNFRTHFRGNYRVRISAYAFQTDKPVTFHVTAGTLTAVTEERIVGYHDVPPGRPTVIEFVEKLEAKNCMRLVVDGLGVTPPVIEKVGADKYTGPGLAVQWVEVEGPLHDTWPPASHRRLFGDLKQAPAPTPEDKNRLEVASTQPLADAERLLRGFLPRAFRRPVTDDEVKPFLARVKAKLDAGFSFEQAMRVGYKAALVSPHFLFLREKPGRLDDFALASRLSYFLWSSMPDEELLTLAAAGKLTDAGTLRTQVERMLRDRKAAAFTENFAGQWLDLRKIDDTAPDPALYPEYDDILKTAMVKEAQLFFDEVLKNDLPLTTFVASDFTLLNGRLARHYRIPGVTGQEFRRVALPPGSHRGGVLTMAAVMKVTANGTTTSPVQRGSWVLDRILGTPPPKPTVDVEAVEPDIRGATTIREQLAKHRARAECAGCHAKIDPPGFALESFDVIGGWRDYYRSVGAGGPAVVDGRTMRYKKGPDVNPADALPDGARFKDVDEFRQLLLRDRDQLARAMTQRLLTYATGGAPTSADRPEVEGIVARVREKNYSFRALVHEVVQSRLFQSK</sequence>
<keyword evidence="3 4" id="KW-0408">Iron</keyword>
<evidence type="ECO:0000313" key="7">
    <source>
        <dbReference type="Proteomes" id="UP000319576"/>
    </source>
</evidence>
<keyword evidence="1 4" id="KW-0349">Heme</keyword>
<name>A0A517XMU0_9BACT</name>
<dbReference type="Pfam" id="PF07624">
    <property type="entry name" value="PSD2"/>
    <property type="match status" value="1"/>
</dbReference>
<dbReference type="Proteomes" id="UP000319576">
    <property type="component" value="Chromosome"/>
</dbReference>
<dbReference type="GO" id="GO:0020037">
    <property type="term" value="F:heme binding"/>
    <property type="evidence" value="ECO:0007669"/>
    <property type="project" value="InterPro"/>
</dbReference>
<evidence type="ECO:0000256" key="2">
    <source>
        <dbReference type="ARBA" id="ARBA00022723"/>
    </source>
</evidence>
<dbReference type="Pfam" id="PF07627">
    <property type="entry name" value="PSCyt3"/>
    <property type="match status" value="1"/>
</dbReference>
<gene>
    <name evidence="6" type="ORF">ETAA1_07250</name>
</gene>
<dbReference type="OrthoDB" id="175242at2"/>